<feature type="region of interest" description="Disordered" evidence="1">
    <location>
        <begin position="155"/>
        <end position="174"/>
    </location>
</feature>
<evidence type="ECO:0000313" key="4">
    <source>
        <dbReference type="Proteomes" id="UP000238176"/>
    </source>
</evidence>
<evidence type="ECO:0000313" key="3">
    <source>
        <dbReference type="EMBL" id="PRY60003.1"/>
    </source>
</evidence>
<comment type="caution">
    <text evidence="3">The sequence shown here is derived from an EMBL/GenBank/DDBJ whole genome shotgun (WGS) entry which is preliminary data.</text>
</comment>
<feature type="transmembrane region" description="Helical" evidence="2">
    <location>
        <begin position="38"/>
        <end position="58"/>
    </location>
</feature>
<evidence type="ECO:0000256" key="1">
    <source>
        <dbReference type="SAM" id="MobiDB-lite"/>
    </source>
</evidence>
<keyword evidence="2" id="KW-1133">Transmembrane helix</keyword>
<dbReference type="EMBL" id="PVTJ01000003">
    <property type="protein sequence ID" value="PRY60003.1"/>
    <property type="molecule type" value="Genomic_DNA"/>
</dbReference>
<name>A0A2T0UQ07_9ACTN</name>
<evidence type="ECO:0008006" key="5">
    <source>
        <dbReference type="Google" id="ProtNLM"/>
    </source>
</evidence>
<reference evidence="3 4" key="1">
    <citation type="submission" date="2018-03" db="EMBL/GenBank/DDBJ databases">
        <title>Genomic Encyclopedia of Type Strains, Phase III (KMG-III): the genomes of soil and plant-associated and newly described type strains.</title>
        <authorList>
            <person name="Whitman W."/>
        </authorList>
    </citation>
    <scope>NUCLEOTIDE SEQUENCE [LARGE SCALE GENOMIC DNA]</scope>
    <source>
        <strain evidence="3 4">CGMCC 4.7067</strain>
    </source>
</reference>
<protein>
    <recommendedName>
        <fullName evidence="5">DUF5666 domain-containing protein</fullName>
    </recommendedName>
</protein>
<dbReference type="Proteomes" id="UP000238176">
    <property type="component" value="Unassembled WGS sequence"/>
</dbReference>
<organism evidence="3 4">
    <name type="scientific">Glycomyces artemisiae</name>
    <dbReference type="NCBI Taxonomy" id="1076443"/>
    <lineage>
        <taxon>Bacteria</taxon>
        <taxon>Bacillati</taxon>
        <taxon>Actinomycetota</taxon>
        <taxon>Actinomycetes</taxon>
        <taxon>Glycomycetales</taxon>
        <taxon>Glycomycetaceae</taxon>
        <taxon>Glycomyces</taxon>
    </lineage>
</organism>
<keyword evidence="2" id="KW-0812">Transmembrane</keyword>
<accession>A0A2T0UQ07</accession>
<feature type="compositionally biased region" description="Polar residues" evidence="1">
    <location>
        <begin position="164"/>
        <end position="174"/>
    </location>
</feature>
<dbReference type="AlphaFoldDB" id="A0A2T0UQ07"/>
<keyword evidence="4" id="KW-1185">Reference proteome</keyword>
<sequence>MNPAEQSPAATIEDIPPMADDLDEALAARRKRPRTNRATKWLAAGVLVVAGLAGGIVLQQRFGIVDDGAETASDTGGMPDFSAMGGEFPGGMGDIGGFGGQATTGTVVEVGDGTVTIETEDGTTYTVVVEDGTVLTAETAASLEDLAAGDTVEVTGATEDGTITADSVTEQTAE</sequence>
<evidence type="ECO:0000256" key="2">
    <source>
        <dbReference type="SAM" id="Phobius"/>
    </source>
</evidence>
<gene>
    <name evidence="3" type="ORF">B0I28_103477</name>
</gene>
<keyword evidence="2" id="KW-0472">Membrane</keyword>
<dbReference type="RefSeq" id="WP_106363879.1">
    <property type="nucleotide sequence ID" value="NZ_PVTJ01000003.1"/>
</dbReference>
<proteinExistence type="predicted"/>